<accession>A0A2J8R166</accession>
<feature type="region of interest" description="Disordered" evidence="1">
    <location>
        <begin position="1"/>
        <end position="46"/>
    </location>
</feature>
<organism evidence="2">
    <name type="scientific">Pongo abelii</name>
    <name type="common">Sumatran orangutan</name>
    <name type="synonym">Pongo pygmaeus abelii</name>
    <dbReference type="NCBI Taxonomy" id="9601"/>
    <lineage>
        <taxon>Eukaryota</taxon>
        <taxon>Metazoa</taxon>
        <taxon>Chordata</taxon>
        <taxon>Craniata</taxon>
        <taxon>Vertebrata</taxon>
        <taxon>Euteleostomi</taxon>
        <taxon>Mammalia</taxon>
        <taxon>Eutheria</taxon>
        <taxon>Euarchontoglires</taxon>
        <taxon>Primates</taxon>
        <taxon>Haplorrhini</taxon>
        <taxon>Catarrhini</taxon>
        <taxon>Hominidae</taxon>
        <taxon>Pongo</taxon>
    </lineage>
</organism>
<evidence type="ECO:0000313" key="2">
    <source>
        <dbReference type="EMBL" id="PNJ02260.1"/>
    </source>
</evidence>
<evidence type="ECO:0000256" key="1">
    <source>
        <dbReference type="SAM" id="MobiDB-lite"/>
    </source>
</evidence>
<dbReference type="AlphaFoldDB" id="A0A2J8R166"/>
<reference evidence="2" key="1">
    <citation type="submission" date="2017-12" db="EMBL/GenBank/DDBJ databases">
        <title>High-resolution comparative analysis of great ape genomes.</title>
        <authorList>
            <person name="Pollen A."/>
            <person name="Hastie A."/>
            <person name="Hormozdiari F."/>
            <person name="Dougherty M."/>
            <person name="Liu R."/>
            <person name="Chaisson M."/>
            <person name="Hoppe E."/>
            <person name="Hill C."/>
            <person name="Pang A."/>
            <person name="Hillier L."/>
            <person name="Baker C."/>
            <person name="Armstrong J."/>
            <person name="Shendure J."/>
            <person name="Paten B."/>
            <person name="Wilson R."/>
            <person name="Chao H."/>
            <person name="Schneider V."/>
            <person name="Ventura M."/>
            <person name="Kronenberg Z."/>
            <person name="Murali S."/>
            <person name="Gordon D."/>
            <person name="Cantsilieris S."/>
            <person name="Munson K."/>
            <person name="Nelson B."/>
            <person name="Raja A."/>
            <person name="Underwood J."/>
            <person name="Diekhans M."/>
            <person name="Fiddes I."/>
            <person name="Haussler D."/>
            <person name="Eichler E."/>
        </authorList>
    </citation>
    <scope>NUCLEOTIDE SEQUENCE [LARGE SCALE GENOMIC DNA]</scope>
    <source>
        <strain evidence="2">Susie</strain>
    </source>
</reference>
<protein>
    <submittedName>
        <fullName evidence="2">CHTF18 isoform 12</fullName>
    </submittedName>
</protein>
<gene>
    <name evidence="2" type="ORF">CR201_G0054872</name>
</gene>
<comment type="caution">
    <text evidence="2">The sequence shown here is derived from an EMBL/GenBank/DDBJ whole genome shotgun (WGS) entry which is preliminary data.</text>
</comment>
<proteinExistence type="predicted"/>
<feature type="non-terminal residue" evidence="2">
    <location>
        <position position="1"/>
    </location>
</feature>
<sequence length="80" mass="8449">SRSTASGGSGCFRKPRGSQTPCTVSGRGRRRQHSPWGPLRRSRLTAKMPPLTASGWMSLHPSTTRSCSVMTSPTAACSSG</sequence>
<dbReference type="EMBL" id="NDHI03003828">
    <property type="protein sequence ID" value="PNJ02260.1"/>
    <property type="molecule type" value="Genomic_DNA"/>
</dbReference>
<name>A0A2J8R166_PONAB</name>